<dbReference type="Gene3D" id="2.160.20.160">
    <property type="match status" value="6"/>
</dbReference>
<reference evidence="1 2" key="1">
    <citation type="submission" date="2023-08" db="EMBL/GenBank/DDBJ databases">
        <authorList>
            <person name="Roldan D.M."/>
            <person name="Menes R.J."/>
        </authorList>
    </citation>
    <scope>NUCLEOTIDE SEQUENCE [LARGE SCALE GENOMIC DNA]</scope>
    <source>
        <strain evidence="1 2">CCM 2812</strain>
    </source>
</reference>
<dbReference type="InterPro" id="IPR011049">
    <property type="entry name" value="Serralysin-like_metalloprot_C"/>
</dbReference>
<name>A0ABT9FYH3_LEPDI</name>
<comment type="caution">
    <text evidence="1">The sequence shown here is derived from an EMBL/GenBank/DDBJ whole genome shotgun (WGS) entry which is preliminary data.</text>
</comment>
<keyword evidence="2" id="KW-1185">Reference proteome</keyword>
<dbReference type="Proteomes" id="UP001235760">
    <property type="component" value="Unassembled WGS sequence"/>
</dbReference>
<evidence type="ECO:0000313" key="1">
    <source>
        <dbReference type="EMBL" id="MDP4299286.1"/>
    </source>
</evidence>
<dbReference type="SUPFAM" id="SSF51120">
    <property type="entry name" value="beta-Roll"/>
    <property type="match status" value="3"/>
</dbReference>
<sequence>MGVETWNYGDVNIWEGVTDRTVHLEGGGPHTVRASNKAITYLRIFDGAGNDDISVGALNTEIYSGSGNDRYFIESGINATIYNGSGYKNVGSNYLAGSINVYETNWWSQRNTQVSARYSYVQSGFADDTISAYGLSQALVEDAGGNNTVHLSGSGYLKASLGHGSNNVHLWSGWGADIVQSGGNLSVSGHEYRGGDTTIQSTDHWGTSFYNLAYDGSSWSTKVDARVSNHATINAYGLSWNSINLWGSDGGSKLDISSPGSNVIWATRGNDLINFWMGGSWTEVNLDSGNDELRIHSGVSAKVTMNSGDKTIVTNHLAGDLNIHEGCWWGNSRRSIHVSAGNTFVQTGFGDDTINAFGLWSTRVEDAGGNNSIEARGAGVIVRTGHGNDTIDVSGVSARVSSGNGNDRVTLDGVDAHLDDGDTWGDKRVLARAGGAYVDTGHGNDTVDFHGLGTRIATAGGNDTVVARGIGASIDTGAGDDVVDLRAAGATLNTGDGNDRVWSLGIGGQGIDLGNGDDTVEAYGGVNVIHAGRWGRKSVTVGGGANVVQVGHGDSTVHASGGLNVVLTGHGSNVVDAYGGGNFVLNGNGRFSSKVYGGLNVVLTGQGAATLDAYGSTNILMAGDGGNTIRAYGVGYLTGIGNLIISGSGNDRIKAGSLLGVATTSFGVSDDEFSFDRVVVMDKDAGETIKKTTLNIVSLVLNAATNAGNIVIAGDGHNKVKAFGGYNMIQSGSGDDEVTMVGGFNGALVGNGRNRIFSIGSANIVVAGSGHDEMQALGGANVFFANAGNNRMTAIGGGNLFVAADGDDDMLAVGGGNIAILGGGNNTALLAGGLGNVVQAGSGDDRVISLGQWNVMVLGDGNNTVGALGGGGNLVWTGSGNDTVIALGLYVGNILLLGDGNNFAIAGGRANVVLTGSGRDSVLAVGQYNLVSTANGIDNVIAIGQYNLVHTGGDADIAAVIGQTNFVHTGWGDDVAVVVGKTNIVLTEAGDDVALVIGQNNFMLSGSGHDMVGVFGETNYVLTGSGHDLVAVFGTKNRVATDNEIVFTDDDLGALKESKKVKGFNAKDEDWSKKTGMDVSTQAELKLSMDLSFYFPDIEFSTPNSNDWKYPTLTLPSVSYQIPSTPALRSSPAYEYGTLGSYGLPSLSFPLLSTPELQLPGITVPSFSLPNFEDMGVDIGQLKPNFFVDFNVGSDWLGGASSGFQSLTGLPGPTGGSSGTLLGGKLSVQPKVTGDVGFDHADLTGKVSGHTEASANAIVAHASTHASGQAAASTDGTNSSSGKVFGAGNVFSDAGSASASSATSTGTTSSGTEYALPTLSFGDIKLPDLQLNGFDFGGYAKLFTTLFSGRDLFGATLPDFSLPEFKVDDIKLSDHVGGTQALTIKGTSYALPSLSLPRVAGLDYQSRLPSLGTNYRFNQGEGDVAVVGGQDNRVMTGPGDDLALVLGQTNILLMGEGNDAGLLVGEKNAWRGGKGNDFILAGGKENTLKGQEDNDVVLALGLTNKVEGGSGDDVLLALGKSNAVDGGEGKDLMLVIGMNNDINGKAEDTTGDGNDTLLVLGMENTVKAGRGDDWVIACGMTNDIDGGQGGDMVLAVGWSNKVYGDFSAADNGNDVVAFLGGKNQIQGNGGNDLILGAGLGNVVQGNAGKDIVLTAGLAQQVDLGEGDDRSFTLGASNAVQGGLGNDVMYVAGATNNVMAGSGDDVLFAIGAANLLWGQDGNDVFLARGIASRQLADVGKLSCTVDAIDRALDALDSLGRGLSGEAVPKTLDDYVRSDNTNAYAYGAAGSDSFYSGFQNLIADGGEGDDRYAYYLGDGRMTVRDLGTGSNTLTVHAEQIRSLGASVDIVASDLYYNSASRTISVIKAGTTYGEIVLDGFGGKDDAIVLQGVDGAKSVALSSMASHAGGATTPWSPTLPASTAGTTAPVDMAKLYDYLDSRLAINAAVLA</sequence>
<dbReference type="EMBL" id="JAUZEE010000001">
    <property type="protein sequence ID" value="MDP4299286.1"/>
    <property type="molecule type" value="Genomic_DNA"/>
</dbReference>
<accession>A0ABT9FYH3</accession>
<organism evidence="1 2">
    <name type="scientific">Leptothrix discophora</name>
    <dbReference type="NCBI Taxonomy" id="89"/>
    <lineage>
        <taxon>Bacteria</taxon>
        <taxon>Pseudomonadati</taxon>
        <taxon>Pseudomonadota</taxon>
        <taxon>Betaproteobacteria</taxon>
        <taxon>Burkholderiales</taxon>
        <taxon>Sphaerotilaceae</taxon>
        <taxon>Leptothrix</taxon>
    </lineage>
</organism>
<dbReference type="RefSeq" id="WP_305747847.1">
    <property type="nucleotide sequence ID" value="NZ_JAUZEE010000001.1"/>
</dbReference>
<proteinExistence type="predicted"/>
<evidence type="ECO:0000313" key="2">
    <source>
        <dbReference type="Proteomes" id="UP001235760"/>
    </source>
</evidence>
<protein>
    <submittedName>
        <fullName evidence="1">Calcium-binding protein</fullName>
    </submittedName>
</protein>
<gene>
    <name evidence="1" type="ORF">Q8X39_01450</name>
</gene>